<dbReference type="SUPFAM" id="SSF103473">
    <property type="entry name" value="MFS general substrate transporter"/>
    <property type="match status" value="1"/>
</dbReference>
<evidence type="ECO:0000256" key="8">
    <source>
        <dbReference type="SAM" id="Phobius"/>
    </source>
</evidence>
<feature type="transmembrane region" description="Helical" evidence="8">
    <location>
        <begin position="424"/>
        <end position="444"/>
    </location>
</feature>
<name>A0A3D8RT52_9HELO</name>
<evidence type="ECO:0000256" key="3">
    <source>
        <dbReference type="ARBA" id="ARBA00022448"/>
    </source>
</evidence>
<feature type="transmembrane region" description="Helical" evidence="8">
    <location>
        <begin position="162"/>
        <end position="181"/>
    </location>
</feature>
<gene>
    <name evidence="10" type="ORF">BP6252_05320</name>
</gene>
<keyword evidence="4 8" id="KW-0812">Transmembrane</keyword>
<feature type="transmembrane region" description="Helical" evidence="8">
    <location>
        <begin position="251"/>
        <end position="271"/>
    </location>
</feature>
<keyword evidence="11" id="KW-1185">Reference proteome</keyword>
<feature type="transmembrane region" description="Helical" evidence="8">
    <location>
        <begin position="450"/>
        <end position="470"/>
    </location>
</feature>
<feature type="domain" description="Major facilitator superfamily (MFS) profile" evidence="9">
    <location>
        <begin position="295"/>
        <end position="483"/>
    </location>
</feature>
<feature type="compositionally biased region" description="Basic and acidic residues" evidence="7">
    <location>
        <begin position="15"/>
        <end position="27"/>
    </location>
</feature>
<dbReference type="GO" id="GO:0022857">
    <property type="term" value="F:transmembrane transporter activity"/>
    <property type="evidence" value="ECO:0007669"/>
    <property type="project" value="InterPro"/>
</dbReference>
<protein>
    <recommendedName>
        <fullName evidence="9">Major facilitator superfamily (MFS) profile domain-containing protein</fullName>
    </recommendedName>
</protein>
<dbReference type="CDD" id="cd17352">
    <property type="entry name" value="MFS_MCT_SLC16"/>
    <property type="match status" value="1"/>
</dbReference>
<evidence type="ECO:0000256" key="6">
    <source>
        <dbReference type="ARBA" id="ARBA00023136"/>
    </source>
</evidence>
<comment type="subcellular location">
    <subcellularLocation>
        <location evidence="1">Membrane</location>
        <topology evidence="1">Multi-pass membrane protein</topology>
    </subcellularLocation>
</comment>
<dbReference type="PROSITE" id="PS50850">
    <property type="entry name" value="MFS"/>
    <property type="match status" value="1"/>
</dbReference>
<feature type="transmembrane region" description="Helical" evidence="8">
    <location>
        <begin position="133"/>
        <end position="155"/>
    </location>
</feature>
<dbReference type="InterPro" id="IPR050327">
    <property type="entry name" value="Proton-linked_MCT"/>
</dbReference>
<evidence type="ECO:0000256" key="2">
    <source>
        <dbReference type="ARBA" id="ARBA00006727"/>
    </source>
</evidence>
<dbReference type="GO" id="GO:0016020">
    <property type="term" value="C:membrane"/>
    <property type="evidence" value="ECO:0007669"/>
    <property type="project" value="UniProtKB-SubCell"/>
</dbReference>
<dbReference type="InterPro" id="IPR020846">
    <property type="entry name" value="MFS_dom"/>
</dbReference>
<proteinExistence type="inferred from homology"/>
<evidence type="ECO:0000259" key="9">
    <source>
        <dbReference type="PROSITE" id="PS50850"/>
    </source>
</evidence>
<evidence type="ECO:0000256" key="1">
    <source>
        <dbReference type="ARBA" id="ARBA00004141"/>
    </source>
</evidence>
<feature type="transmembrane region" description="Helical" evidence="8">
    <location>
        <begin position="384"/>
        <end position="403"/>
    </location>
</feature>
<dbReference type="InterPro" id="IPR011701">
    <property type="entry name" value="MFS"/>
</dbReference>
<dbReference type="EMBL" id="PDLM01000005">
    <property type="protein sequence ID" value="RDW77267.1"/>
    <property type="molecule type" value="Genomic_DNA"/>
</dbReference>
<sequence length="483" mass="52320">MAVDSSNSSTIGGDSVRDAKEKTHEAVDPAINHQRLSESAPRSPLKETEANIFPETEDTAEADLEKGGIVPPKPVAPGGFNPADFPDGGLEAWLVVAGAFCCLFVSFGWINCIGIFETYYVETLLSQYSSSTVAWIPSCEVCMMFIGGPIFGFIFDSYGPRYLLLGGTFFHVFGLMMTSLSTQYYQLILAQGICSAIGASAVFYPAMSCVSTWFFKNRAAAFGVMASGSSLGGVIFPIMIQRLITRLGFPWAMRIAAFLILGLLIIANLTVKSRLPHKPKKFHFMAFIRPFSEPAFTLMCAGSFLFVFGLFLPFNFITLQAQSMGMSTHLSSYLIPILNAASIFGRIFPGIAGDRWGRYNVLLLTSIFSFIIILALWLPSKSNAPVIVFAVLYGFSSGAWISTSPAIIAQISPIREIGIRNGSMFAIIAISALFGSPIGGALIARDNGGYLYMQIFAGVMIAVGCVFYIGSRYTQAGFALKKI</sequence>
<feature type="transmembrane region" description="Helical" evidence="8">
    <location>
        <begin position="360"/>
        <end position="378"/>
    </location>
</feature>
<keyword evidence="5 8" id="KW-1133">Transmembrane helix</keyword>
<feature type="transmembrane region" description="Helical" evidence="8">
    <location>
        <begin position="219"/>
        <end position="239"/>
    </location>
</feature>
<organism evidence="10 11">
    <name type="scientific">Coleophoma cylindrospora</name>
    <dbReference type="NCBI Taxonomy" id="1849047"/>
    <lineage>
        <taxon>Eukaryota</taxon>
        <taxon>Fungi</taxon>
        <taxon>Dikarya</taxon>
        <taxon>Ascomycota</taxon>
        <taxon>Pezizomycotina</taxon>
        <taxon>Leotiomycetes</taxon>
        <taxon>Helotiales</taxon>
        <taxon>Dermateaceae</taxon>
        <taxon>Coleophoma</taxon>
    </lineage>
</organism>
<evidence type="ECO:0000256" key="4">
    <source>
        <dbReference type="ARBA" id="ARBA00022692"/>
    </source>
</evidence>
<dbReference type="Pfam" id="PF07690">
    <property type="entry name" value="MFS_1"/>
    <property type="match status" value="1"/>
</dbReference>
<feature type="transmembrane region" description="Helical" evidence="8">
    <location>
        <begin position="330"/>
        <end position="348"/>
    </location>
</feature>
<accession>A0A3D8RT52</accession>
<dbReference type="OrthoDB" id="5667at2759"/>
<comment type="similarity">
    <text evidence="2">Belongs to the major facilitator superfamily. Monocarboxylate porter (TC 2.A.1.13) family.</text>
</comment>
<feature type="transmembrane region" description="Helical" evidence="8">
    <location>
        <begin position="295"/>
        <end position="318"/>
    </location>
</feature>
<dbReference type="Gene3D" id="1.20.1250.20">
    <property type="entry name" value="MFS general substrate transporter like domains"/>
    <property type="match status" value="2"/>
</dbReference>
<dbReference type="InterPro" id="IPR036259">
    <property type="entry name" value="MFS_trans_sf"/>
</dbReference>
<feature type="compositionally biased region" description="Polar residues" evidence="7">
    <location>
        <begin position="1"/>
        <end position="12"/>
    </location>
</feature>
<evidence type="ECO:0000313" key="10">
    <source>
        <dbReference type="EMBL" id="RDW77267.1"/>
    </source>
</evidence>
<feature type="transmembrane region" description="Helical" evidence="8">
    <location>
        <begin position="187"/>
        <end position="207"/>
    </location>
</feature>
<dbReference type="Proteomes" id="UP000256645">
    <property type="component" value="Unassembled WGS sequence"/>
</dbReference>
<dbReference type="AlphaFoldDB" id="A0A3D8RT52"/>
<keyword evidence="3" id="KW-0813">Transport</keyword>
<evidence type="ECO:0000313" key="11">
    <source>
        <dbReference type="Proteomes" id="UP000256645"/>
    </source>
</evidence>
<evidence type="ECO:0000256" key="7">
    <source>
        <dbReference type="SAM" id="MobiDB-lite"/>
    </source>
</evidence>
<dbReference type="PANTHER" id="PTHR11360">
    <property type="entry name" value="MONOCARBOXYLATE TRANSPORTER"/>
    <property type="match status" value="1"/>
</dbReference>
<comment type="caution">
    <text evidence="10">The sequence shown here is derived from an EMBL/GenBank/DDBJ whole genome shotgun (WGS) entry which is preliminary data.</text>
</comment>
<feature type="region of interest" description="Disordered" evidence="7">
    <location>
        <begin position="1"/>
        <end position="49"/>
    </location>
</feature>
<evidence type="ECO:0000256" key="5">
    <source>
        <dbReference type="ARBA" id="ARBA00022989"/>
    </source>
</evidence>
<dbReference type="PANTHER" id="PTHR11360:SF224">
    <property type="entry name" value="MAJOR FACILITATOR SUPERFAMILY (MFS) PROFILE DOMAIN-CONTAINING PROTEIN-RELATED"/>
    <property type="match status" value="1"/>
</dbReference>
<keyword evidence="6 8" id="KW-0472">Membrane</keyword>
<reference evidence="10 11" key="1">
    <citation type="journal article" date="2018" name="IMA Fungus">
        <title>IMA Genome-F 9: Draft genome sequence of Annulohypoxylon stygium, Aspergillus mulundensis, Berkeleyomyces basicola (syn. Thielaviopsis basicola), Ceratocystis smalleyi, two Cercospora beticola strains, Coleophoma cylindrospora, Fusarium fracticaudum, Phialophora cf. hyalina, and Morchella septimelata.</title>
        <authorList>
            <person name="Wingfield B.D."/>
            <person name="Bills G.F."/>
            <person name="Dong Y."/>
            <person name="Huang W."/>
            <person name="Nel W.J."/>
            <person name="Swalarsk-Parry B.S."/>
            <person name="Vaghefi N."/>
            <person name="Wilken P.M."/>
            <person name="An Z."/>
            <person name="de Beer Z.W."/>
            <person name="De Vos L."/>
            <person name="Chen L."/>
            <person name="Duong T.A."/>
            <person name="Gao Y."/>
            <person name="Hammerbacher A."/>
            <person name="Kikkert J.R."/>
            <person name="Li Y."/>
            <person name="Li H."/>
            <person name="Li K."/>
            <person name="Li Q."/>
            <person name="Liu X."/>
            <person name="Ma X."/>
            <person name="Naidoo K."/>
            <person name="Pethybridge S.J."/>
            <person name="Sun J."/>
            <person name="Steenkamp E.T."/>
            <person name="van der Nest M.A."/>
            <person name="van Wyk S."/>
            <person name="Wingfield M.J."/>
            <person name="Xiong C."/>
            <person name="Yue Q."/>
            <person name="Zhang X."/>
        </authorList>
    </citation>
    <scope>NUCLEOTIDE SEQUENCE [LARGE SCALE GENOMIC DNA]</scope>
    <source>
        <strain evidence="10 11">BP6252</strain>
    </source>
</reference>
<feature type="transmembrane region" description="Helical" evidence="8">
    <location>
        <begin position="92"/>
        <end position="121"/>
    </location>
</feature>